<dbReference type="EMBL" id="JAWHQM010000018">
    <property type="protein sequence ID" value="KAK5631003.1"/>
    <property type="molecule type" value="Genomic_DNA"/>
</dbReference>
<accession>A0AAN7UJR5</accession>
<name>A0AAN7UJR5_9PEZI</name>
<organism evidence="1 2">
    <name type="scientific">Xylaria bambusicola</name>
    <dbReference type="NCBI Taxonomy" id="326684"/>
    <lineage>
        <taxon>Eukaryota</taxon>
        <taxon>Fungi</taxon>
        <taxon>Dikarya</taxon>
        <taxon>Ascomycota</taxon>
        <taxon>Pezizomycotina</taxon>
        <taxon>Sordariomycetes</taxon>
        <taxon>Xylariomycetidae</taxon>
        <taxon>Xylariales</taxon>
        <taxon>Xylariaceae</taxon>
        <taxon>Xylaria</taxon>
    </lineage>
</organism>
<protein>
    <submittedName>
        <fullName evidence="1">Uncharacterized protein</fullName>
    </submittedName>
</protein>
<keyword evidence="2" id="KW-1185">Reference proteome</keyword>
<dbReference type="AlphaFoldDB" id="A0AAN7UJR5"/>
<dbReference type="Proteomes" id="UP001305414">
    <property type="component" value="Unassembled WGS sequence"/>
</dbReference>
<evidence type="ECO:0000313" key="2">
    <source>
        <dbReference type="Proteomes" id="UP001305414"/>
    </source>
</evidence>
<comment type="caution">
    <text evidence="1">The sequence shown here is derived from an EMBL/GenBank/DDBJ whole genome shotgun (WGS) entry which is preliminary data.</text>
</comment>
<dbReference type="Gene3D" id="3.40.630.10">
    <property type="entry name" value="Zn peptidases"/>
    <property type="match status" value="1"/>
</dbReference>
<evidence type="ECO:0000313" key="1">
    <source>
        <dbReference type="EMBL" id="KAK5631003.1"/>
    </source>
</evidence>
<sequence>MARHTADFLRQRSSNISLRMAASSPLATSRLSSFANPAEFEAKPTMTEAEKAVIVGELKTRRDVKLCDSCYRDLPDSCANLLSLELTNNRNSCSTCAIKDTKPEAFTEPFCTFLRENPTIFHTVDYLKTKMTSLGYKEVSVTV</sequence>
<gene>
    <name evidence="1" type="ORF">RRF57_006718</name>
</gene>
<reference evidence="1 2" key="1">
    <citation type="submission" date="2023-10" db="EMBL/GenBank/DDBJ databases">
        <title>Draft genome sequence of Xylaria bambusicola isolate GMP-LS, the root and basal stem rot pathogen of sugarcane in Indonesia.</title>
        <authorList>
            <person name="Selvaraj P."/>
            <person name="Muralishankar V."/>
            <person name="Muruganantham S."/>
            <person name="Sp S."/>
            <person name="Haryani S."/>
            <person name="Lau K.J.X."/>
            <person name="Naqvi N.I."/>
        </authorList>
    </citation>
    <scope>NUCLEOTIDE SEQUENCE [LARGE SCALE GENOMIC DNA]</scope>
    <source>
        <strain evidence="1">GMP-LS</strain>
    </source>
</reference>
<proteinExistence type="predicted"/>